<accession>A0A835E2Y0</accession>
<dbReference type="CDD" id="cd18280">
    <property type="entry name" value="BTB_POZ_BPM_plant"/>
    <property type="match status" value="1"/>
</dbReference>
<dbReference type="InterPro" id="IPR002083">
    <property type="entry name" value="MATH/TRAF_dom"/>
</dbReference>
<dbReference type="AlphaFoldDB" id="A0A835E2Y0"/>
<reference evidence="5" key="1">
    <citation type="submission" date="2020-07" db="EMBL/GenBank/DDBJ databases">
        <title>Genome sequence and genetic diversity analysis of an under-domesticated orphan crop, white fonio (Digitaria exilis).</title>
        <authorList>
            <person name="Bennetzen J.L."/>
            <person name="Chen S."/>
            <person name="Ma X."/>
            <person name="Wang X."/>
            <person name="Yssel A.E.J."/>
            <person name="Chaluvadi S.R."/>
            <person name="Johnson M."/>
            <person name="Gangashetty P."/>
            <person name="Hamidou F."/>
            <person name="Sanogo M.D."/>
            <person name="Zwaenepoel A."/>
            <person name="Wallace J."/>
            <person name="Van De Peer Y."/>
            <person name="Van Deynze A."/>
        </authorList>
    </citation>
    <scope>NUCLEOTIDE SEQUENCE</scope>
    <source>
        <tissue evidence="5">Leaves</tissue>
    </source>
</reference>
<comment type="caution">
    <text evidence="5">The sequence shown here is derived from an EMBL/GenBank/DDBJ whole genome shotgun (WGS) entry which is preliminary data.</text>
</comment>
<dbReference type="SMART" id="SM00225">
    <property type="entry name" value="BTB"/>
    <property type="match status" value="1"/>
</dbReference>
<dbReference type="InterPro" id="IPR045005">
    <property type="entry name" value="BPM1-6"/>
</dbReference>
<dbReference type="Gene3D" id="1.25.40.420">
    <property type="match status" value="1"/>
</dbReference>
<dbReference type="Pfam" id="PF22486">
    <property type="entry name" value="MATH_2"/>
    <property type="match status" value="1"/>
</dbReference>
<dbReference type="EMBL" id="JACEFO010002479">
    <property type="protein sequence ID" value="KAF8658677.1"/>
    <property type="molecule type" value="Genomic_DNA"/>
</dbReference>
<dbReference type="CDD" id="cd00121">
    <property type="entry name" value="MATH"/>
    <property type="match status" value="1"/>
</dbReference>
<dbReference type="GO" id="GO:0016567">
    <property type="term" value="P:protein ubiquitination"/>
    <property type="evidence" value="ECO:0007669"/>
    <property type="project" value="InterPro"/>
</dbReference>
<dbReference type="InterPro" id="IPR008974">
    <property type="entry name" value="TRAF-like"/>
</dbReference>
<proteinExistence type="inferred from homology"/>
<dbReference type="SUPFAM" id="SSF49599">
    <property type="entry name" value="TRAF domain-like"/>
    <property type="match status" value="1"/>
</dbReference>
<comment type="similarity">
    <text evidence="2">Belongs to the Tdpoz family.</text>
</comment>
<dbReference type="OrthoDB" id="6359816at2759"/>
<dbReference type="PANTHER" id="PTHR26379">
    <property type="entry name" value="BTB/POZ AND MATH DOMAIN-CONTAINING PROTEIN 1"/>
    <property type="match status" value="1"/>
</dbReference>
<dbReference type="Proteomes" id="UP000636709">
    <property type="component" value="Unassembled WGS sequence"/>
</dbReference>
<dbReference type="Pfam" id="PF00651">
    <property type="entry name" value="BTB"/>
    <property type="match status" value="1"/>
</dbReference>
<evidence type="ECO:0000256" key="1">
    <source>
        <dbReference type="ARBA" id="ARBA00004906"/>
    </source>
</evidence>
<comment type="pathway">
    <text evidence="1">Protein modification; protein ubiquitination.</text>
</comment>
<protein>
    <submittedName>
        <fullName evidence="5">Uncharacterized protein</fullName>
    </submittedName>
</protein>
<keyword evidence="6" id="KW-1185">Reference proteome</keyword>
<evidence type="ECO:0000256" key="2">
    <source>
        <dbReference type="ARBA" id="ARBA00010846"/>
    </source>
</evidence>
<feature type="domain" description="MATH" evidence="4">
    <location>
        <begin position="13"/>
        <end position="145"/>
    </location>
</feature>
<sequence length="351" mass="38754">MASTLETLTEVVHSSKQIKIRGFSVTSAMTEDDFFTSGRWKVGGYDWEVRVLPNKPIGGHNRNGVAVKLYCLSEVPTAKASGVKVNFSCLLIDPTGKLKPFEGDSSTYNFKRSGDCSYLHALMKRNDLQTSGYLKDDAFTVEYTLKLLREVPIKATTHRPADYLLPSSALPHHLGDLLQKGTGADVTFVVSGESFRAHKAILASRSLVFTAEFFGYMKEKRSPVVEVKDMRPAVFGAMLHFIYTDSAPELHRADDGTAMAQHLLVAADRYGIDRLKLICEDKLYDGVCVDTAAMTLVLAEQHGCSHLKTRCVEVIVANLEAVMTTEGYKHLMATCPSVMNDLLKAVHGRKN</sequence>
<gene>
    <name evidence="5" type="ORF">HU200_059151</name>
</gene>
<dbReference type="PROSITE" id="PS50144">
    <property type="entry name" value="MATH"/>
    <property type="match status" value="1"/>
</dbReference>
<organism evidence="5 6">
    <name type="scientific">Digitaria exilis</name>
    <dbReference type="NCBI Taxonomy" id="1010633"/>
    <lineage>
        <taxon>Eukaryota</taxon>
        <taxon>Viridiplantae</taxon>
        <taxon>Streptophyta</taxon>
        <taxon>Embryophyta</taxon>
        <taxon>Tracheophyta</taxon>
        <taxon>Spermatophyta</taxon>
        <taxon>Magnoliopsida</taxon>
        <taxon>Liliopsida</taxon>
        <taxon>Poales</taxon>
        <taxon>Poaceae</taxon>
        <taxon>PACMAD clade</taxon>
        <taxon>Panicoideae</taxon>
        <taxon>Panicodae</taxon>
        <taxon>Paniceae</taxon>
        <taxon>Anthephorinae</taxon>
        <taxon>Digitaria</taxon>
    </lineage>
</organism>
<dbReference type="Gene3D" id="2.60.210.10">
    <property type="entry name" value="Apoptosis, Tumor Necrosis Factor Receptor Associated Protein 2, Chain A"/>
    <property type="match status" value="1"/>
</dbReference>
<dbReference type="PROSITE" id="PS50097">
    <property type="entry name" value="BTB"/>
    <property type="match status" value="1"/>
</dbReference>
<dbReference type="SUPFAM" id="SSF54695">
    <property type="entry name" value="POZ domain"/>
    <property type="match status" value="1"/>
</dbReference>
<evidence type="ECO:0000313" key="5">
    <source>
        <dbReference type="EMBL" id="KAF8658677.1"/>
    </source>
</evidence>
<dbReference type="InterPro" id="IPR000210">
    <property type="entry name" value="BTB/POZ_dom"/>
</dbReference>
<dbReference type="Gene3D" id="3.30.710.10">
    <property type="entry name" value="Potassium Channel Kv1.1, Chain A"/>
    <property type="match status" value="1"/>
</dbReference>
<evidence type="ECO:0000259" key="3">
    <source>
        <dbReference type="PROSITE" id="PS50097"/>
    </source>
</evidence>
<feature type="domain" description="BTB" evidence="3">
    <location>
        <begin position="184"/>
        <end position="245"/>
    </location>
</feature>
<dbReference type="InterPro" id="IPR011333">
    <property type="entry name" value="SKP1/BTB/POZ_sf"/>
</dbReference>
<dbReference type="InterPro" id="IPR056423">
    <property type="entry name" value="BACK_BPM_SPOP"/>
</dbReference>
<evidence type="ECO:0000313" key="6">
    <source>
        <dbReference type="Proteomes" id="UP000636709"/>
    </source>
</evidence>
<evidence type="ECO:0000259" key="4">
    <source>
        <dbReference type="PROSITE" id="PS50144"/>
    </source>
</evidence>
<dbReference type="PANTHER" id="PTHR26379:SF191">
    <property type="entry name" value="OS06G0251200 PROTEIN"/>
    <property type="match status" value="1"/>
</dbReference>
<name>A0A835E2Y0_9POAL</name>
<dbReference type="Pfam" id="PF24570">
    <property type="entry name" value="BACK_BPM_SPOP"/>
    <property type="match status" value="1"/>
</dbReference>